<dbReference type="InterPro" id="IPR002110">
    <property type="entry name" value="Ankyrin_rpt"/>
</dbReference>
<dbReference type="GO" id="GO:0016787">
    <property type="term" value="F:hydrolase activity"/>
    <property type="evidence" value="ECO:0007669"/>
    <property type="project" value="UniProtKB-KW"/>
</dbReference>
<comment type="similarity">
    <text evidence="2 10">Belongs to the ANKZF1/VMS1 family.</text>
</comment>
<comment type="domain">
    <text evidence="10">The VLRF1 domain mediates binding to the 60S ribosomal subunit.</text>
</comment>
<reference evidence="13 14" key="1">
    <citation type="submission" date="2024-10" db="EMBL/GenBank/DDBJ databases">
        <title>Updated reference genomes for cyclostephanoid diatoms.</title>
        <authorList>
            <person name="Roberts W.R."/>
            <person name="Alverson A.J."/>
        </authorList>
    </citation>
    <scope>NUCLEOTIDE SEQUENCE [LARGE SCALE GENOMIC DNA]</scope>
    <source>
        <strain evidence="13 14">AJA228-03</strain>
    </source>
</reference>
<comment type="subcellular location">
    <subcellularLocation>
        <location evidence="1">Cytoplasm</location>
    </subcellularLocation>
</comment>
<organism evidence="13 14">
    <name type="scientific">Cyclostephanos tholiformis</name>
    <dbReference type="NCBI Taxonomy" id="382380"/>
    <lineage>
        <taxon>Eukaryota</taxon>
        <taxon>Sar</taxon>
        <taxon>Stramenopiles</taxon>
        <taxon>Ochrophyta</taxon>
        <taxon>Bacillariophyta</taxon>
        <taxon>Coscinodiscophyceae</taxon>
        <taxon>Thalassiosirophycidae</taxon>
        <taxon>Stephanodiscales</taxon>
        <taxon>Stephanodiscaceae</taxon>
        <taxon>Cyclostephanos</taxon>
    </lineage>
</organism>
<evidence type="ECO:0000256" key="10">
    <source>
        <dbReference type="PROSITE-ProRule" id="PRU01389"/>
    </source>
</evidence>
<evidence type="ECO:0000256" key="8">
    <source>
        <dbReference type="ARBA" id="ARBA00023043"/>
    </source>
</evidence>
<dbReference type="Pfam" id="PF18826">
    <property type="entry name" value="bVLRF1"/>
    <property type="match status" value="1"/>
</dbReference>
<keyword evidence="14" id="KW-1185">Reference proteome</keyword>
<keyword evidence="3 10" id="KW-0963">Cytoplasm</keyword>
<evidence type="ECO:0000256" key="2">
    <source>
        <dbReference type="ARBA" id="ARBA00009262"/>
    </source>
</evidence>
<evidence type="ECO:0000313" key="14">
    <source>
        <dbReference type="Proteomes" id="UP001530377"/>
    </source>
</evidence>
<comment type="caution">
    <text evidence="13">The sequence shown here is derived from an EMBL/GenBank/DDBJ whole genome shotgun (WGS) entry which is preliminary data.</text>
</comment>
<evidence type="ECO:0000259" key="12">
    <source>
        <dbReference type="PROSITE" id="PS52044"/>
    </source>
</evidence>
<dbReference type="GO" id="GO:0005737">
    <property type="term" value="C:cytoplasm"/>
    <property type="evidence" value="ECO:0007669"/>
    <property type="project" value="UniProtKB-SubCell"/>
</dbReference>
<feature type="active site" evidence="10">
    <location>
        <position position="154"/>
    </location>
</feature>
<feature type="compositionally biased region" description="Basic and acidic residues" evidence="11">
    <location>
        <begin position="532"/>
        <end position="541"/>
    </location>
</feature>
<dbReference type="Gene3D" id="1.25.40.20">
    <property type="entry name" value="Ankyrin repeat-containing domain"/>
    <property type="match status" value="1"/>
</dbReference>
<feature type="compositionally biased region" description="Basic and acidic residues" evidence="11">
    <location>
        <begin position="547"/>
        <end position="575"/>
    </location>
</feature>
<feature type="compositionally biased region" description="Basic residues" evidence="11">
    <location>
        <begin position="593"/>
        <end position="603"/>
    </location>
</feature>
<feature type="region of interest" description="Disordered" evidence="11">
    <location>
        <begin position="310"/>
        <end position="332"/>
    </location>
</feature>
<dbReference type="InterPro" id="IPR041175">
    <property type="entry name" value="VLRF1/Vms1"/>
</dbReference>
<name>A0ABD3SR30_9STRA</name>
<feature type="region of interest" description="Disordered" evidence="11">
    <location>
        <begin position="518"/>
        <end position="603"/>
    </location>
</feature>
<evidence type="ECO:0000313" key="13">
    <source>
        <dbReference type="EMBL" id="KAL3826913.1"/>
    </source>
</evidence>
<evidence type="ECO:0000256" key="5">
    <source>
        <dbReference type="ARBA" id="ARBA00022737"/>
    </source>
</evidence>
<keyword evidence="9" id="KW-0175">Coiled coil</keyword>
<protein>
    <recommendedName>
        <fullName evidence="12">VLRF1 domain-containing protein</fullName>
    </recommendedName>
</protein>
<dbReference type="SUPFAM" id="SSF48403">
    <property type="entry name" value="Ankyrin repeat"/>
    <property type="match status" value="1"/>
</dbReference>
<accession>A0ABD3SR30</accession>
<dbReference type="GO" id="GO:0004519">
    <property type="term" value="F:endonuclease activity"/>
    <property type="evidence" value="ECO:0007669"/>
    <property type="project" value="UniProtKB-KW"/>
</dbReference>
<dbReference type="PROSITE" id="PS52044">
    <property type="entry name" value="VLRF1"/>
    <property type="match status" value="1"/>
</dbReference>
<dbReference type="AlphaFoldDB" id="A0ABD3SR30"/>
<keyword evidence="7 10" id="KW-0378">Hydrolase</keyword>
<keyword evidence="6 10" id="KW-0255">Endonuclease</keyword>
<dbReference type="PANTHER" id="PTHR16036">
    <property type="entry name" value="ANKYRIN REPEAT AND ZINC FINGER DOMAIN-CONTAINING PROTEIN 1"/>
    <property type="match status" value="1"/>
</dbReference>
<feature type="region of interest" description="Disordered" evidence="11">
    <location>
        <begin position="143"/>
        <end position="175"/>
    </location>
</feature>
<dbReference type="InterPro" id="IPR047139">
    <property type="entry name" value="ANKZ1/VMS1"/>
</dbReference>
<evidence type="ECO:0000256" key="9">
    <source>
        <dbReference type="ARBA" id="ARBA00023054"/>
    </source>
</evidence>
<evidence type="ECO:0000256" key="4">
    <source>
        <dbReference type="ARBA" id="ARBA00022722"/>
    </source>
</evidence>
<dbReference type="Proteomes" id="UP001530377">
    <property type="component" value="Unassembled WGS sequence"/>
</dbReference>
<dbReference type="PANTHER" id="PTHR16036:SF2">
    <property type="entry name" value="TRNA ENDONUCLEASE ANKZF1"/>
    <property type="match status" value="1"/>
</dbReference>
<dbReference type="Pfam" id="PF00023">
    <property type="entry name" value="Ank"/>
    <property type="match status" value="1"/>
</dbReference>
<sequence>MGNAPCVLIPLDDPSTTTGRMVAVEDDDGGVMGGGGQPRRLALAVPIALLPSYHRVRDETHASTARALLDAWDVWNGEECRDGSSLWSSTSSSSPTIIVVLLRSGRFASAVYAISKPNNSNRDDDDTSKSSVVTMIAHNTSTRYTIRKGQGGSQSNHDQSKNKAKSVGAQLRREGEKKLREDVHDVWREYRTRGYVSNSICVFVSCPRGMRKDYLYAPSDMSDGGGGGGGGGIKFGGLLVKGDSRWRDVPLDVGRPTLVAANAVLERLTSCEVRELSNDEWGGMMAAERRCSSITRDDDDTSIYVIARRRRDGGGEENSMPNDAKSSHAAISSVDDDGVAAVGGGRVEIENAPEPTPPYTPLHEAVMNGDLPRLMELLDLLDYSTGASSVDGCSHDVDRLAPESATAPVTTTTTTTTTVLDYDVNTPGGPDLRTPLHVASASSHPDAVAIVTALLVRGHANPCVSDGRSRKTPYFVARTDAIREAFRLARGTLGEDVWSWDDGAKVGPALTVEDVKSRRAKTMEKKRRQRARQKEARAEEKAEAEEVAAREKAELEERTKMEEARRIRDGLRPKGEGGSSSSSNACDYCQKVVRGKKRSQIGS</sequence>
<feature type="domain" description="VLRF1" evidence="12">
    <location>
        <begin position="93"/>
        <end position="271"/>
    </location>
</feature>
<dbReference type="EMBL" id="JALLPB020000011">
    <property type="protein sequence ID" value="KAL3826913.1"/>
    <property type="molecule type" value="Genomic_DNA"/>
</dbReference>
<keyword evidence="4 10" id="KW-0540">Nuclease</keyword>
<keyword evidence="8" id="KW-0040">ANK repeat</keyword>
<evidence type="ECO:0000256" key="1">
    <source>
        <dbReference type="ARBA" id="ARBA00004496"/>
    </source>
</evidence>
<evidence type="ECO:0000256" key="7">
    <source>
        <dbReference type="ARBA" id="ARBA00022801"/>
    </source>
</evidence>
<proteinExistence type="inferred from homology"/>
<evidence type="ECO:0000256" key="11">
    <source>
        <dbReference type="SAM" id="MobiDB-lite"/>
    </source>
</evidence>
<evidence type="ECO:0000256" key="3">
    <source>
        <dbReference type="ARBA" id="ARBA00022490"/>
    </source>
</evidence>
<keyword evidence="5" id="KW-0677">Repeat</keyword>
<evidence type="ECO:0000256" key="6">
    <source>
        <dbReference type="ARBA" id="ARBA00022759"/>
    </source>
</evidence>
<dbReference type="InterPro" id="IPR036770">
    <property type="entry name" value="Ankyrin_rpt-contain_sf"/>
</dbReference>
<gene>
    <name evidence="13" type="ORF">ACHAXA_005993</name>
</gene>